<dbReference type="EMBL" id="CP003587">
    <property type="protein sequence ID" value="AGY60495.1"/>
    <property type="molecule type" value="Genomic_DNA"/>
</dbReference>
<feature type="transmembrane region" description="Helical" evidence="1">
    <location>
        <begin position="59"/>
        <end position="86"/>
    </location>
</feature>
<protein>
    <submittedName>
        <fullName evidence="2">Uncharacterized protein</fullName>
    </submittedName>
</protein>
<accession>U5QS22</accession>
<dbReference type="HOGENOM" id="CLU_518527_0_0_3"/>
<sequence>MFLSKIAAIARTHLQLRLRQPGTVFLFFLLPVLAYSLIPDRSSGMTLMQVDGQRLIYNSATLSLATALLSAVIVSLWGFYLVFGALQREVESHTDSTIAATPMTNAQYVLGAILGSGSFLWLLALGLFLSIVGMHWLRGEAAFEPVVYITTYLVILLPVLLFVPVAAFAFEATVLLAGRLGSFIYFGCWLLLVSLPVAEFVIGGSLSWTRLIDVSGMGWAVEQLSLITAGRNYSIGLVTYQPGLPSFIFPGLHFEPAQVLLRFATLAVIVPLAWMGYFLFDRFDPTKRKSRLPQPGFKKAGGVSTKENPQWLSLCFGRLAGLPWLLRVVIADCLLTWAMRPKVVALCFAVSALSCLAPPEYLQRFALPCLFLILVLLLADVPVREKLAGTGALIAVVPNLPDRWVVWKWSTCVFLALSFFALPGCRILFSNPSAALSLAIGLLLVTAAAVALGTWTGGPTTFIALAIPLLYLIFNDGGRTGWLDFAGWYGVATPVVQTGYAALSAVLLFIAQAGHALKRRRNLCQ</sequence>
<organism evidence="2 3">
    <name type="scientific">Gloeobacter kilaueensis (strain ATCC BAA-2537 / CCAP 1431/1 / ULC 316 / JS1)</name>
    <dbReference type="NCBI Taxonomy" id="1183438"/>
    <lineage>
        <taxon>Bacteria</taxon>
        <taxon>Bacillati</taxon>
        <taxon>Cyanobacteriota</taxon>
        <taxon>Cyanophyceae</taxon>
        <taxon>Gloeobacterales</taxon>
        <taxon>Gloeobacteraceae</taxon>
        <taxon>Gloeobacter</taxon>
    </lineage>
</organism>
<keyword evidence="1" id="KW-0812">Transmembrane</keyword>
<feature type="transmembrane region" description="Helical" evidence="1">
    <location>
        <begin position="106"/>
        <end position="134"/>
    </location>
</feature>
<feature type="transmembrane region" description="Helical" evidence="1">
    <location>
        <begin position="365"/>
        <end position="383"/>
    </location>
</feature>
<dbReference type="PATRIC" id="fig|1183438.3.peg.4179"/>
<dbReference type="eggNOG" id="COG0842">
    <property type="taxonomic scope" value="Bacteria"/>
</dbReference>
<feature type="transmembrane region" description="Helical" evidence="1">
    <location>
        <begin position="182"/>
        <end position="202"/>
    </location>
</feature>
<keyword evidence="1" id="KW-0472">Membrane</keyword>
<reference evidence="2 3" key="1">
    <citation type="journal article" date="2013" name="PLoS ONE">
        <title>Cultivation and Complete Genome Sequencing of Gloeobacter kilaueensis sp. nov., from a Lava Cave in Kilauea Caldera, Hawai'i.</title>
        <authorList>
            <person name="Saw J.H."/>
            <person name="Schatz M."/>
            <person name="Brown M.V."/>
            <person name="Kunkel D.D."/>
            <person name="Foster J.S."/>
            <person name="Shick H."/>
            <person name="Christensen S."/>
            <person name="Hou S."/>
            <person name="Wan X."/>
            <person name="Donachie S.P."/>
        </authorList>
    </citation>
    <scope>NUCLEOTIDE SEQUENCE [LARGE SCALE GENOMIC DNA]</scope>
    <source>
        <strain evidence="3">JS</strain>
    </source>
</reference>
<feature type="transmembrane region" description="Helical" evidence="1">
    <location>
        <begin position="146"/>
        <end position="170"/>
    </location>
</feature>
<name>U5QS22_GLOK1</name>
<dbReference type="KEGG" id="glj:GKIL_4249"/>
<dbReference type="STRING" id="1183438.GKIL_4249"/>
<feature type="transmembrane region" description="Helical" evidence="1">
    <location>
        <begin position="457"/>
        <end position="474"/>
    </location>
</feature>
<evidence type="ECO:0000313" key="2">
    <source>
        <dbReference type="EMBL" id="AGY60495.1"/>
    </source>
</evidence>
<feature type="transmembrane region" description="Helical" evidence="1">
    <location>
        <begin position="486"/>
        <end position="511"/>
    </location>
</feature>
<proteinExistence type="predicted"/>
<evidence type="ECO:0000256" key="1">
    <source>
        <dbReference type="SAM" id="Phobius"/>
    </source>
</evidence>
<dbReference type="Proteomes" id="UP000017396">
    <property type="component" value="Chromosome"/>
</dbReference>
<dbReference type="AlphaFoldDB" id="U5QS22"/>
<feature type="transmembrane region" description="Helical" evidence="1">
    <location>
        <begin position="404"/>
        <end position="422"/>
    </location>
</feature>
<keyword evidence="3" id="KW-1185">Reference proteome</keyword>
<feature type="transmembrane region" description="Helical" evidence="1">
    <location>
        <begin position="259"/>
        <end position="280"/>
    </location>
</feature>
<keyword evidence="1" id="KW-1133">Transmembrane helix</keyword>
<evidence type="ECO:0000313" key="3">
    <source>
        <dbReference type="Proteomes" id="UP000017396"/>
    </source>
</evidence>
<feature type="transmembrane region" description="Helical" evidence="1">
    <location>
        <begin position="20"/>
        <end position="38"/>
    </location>
</feature>
<gene>
    <name evidence="2" type="ORF">GKIL_4249</name>
</gene>